<protein>
    <recommendedName>
        <fullName evidence="2">DUF945 domain-containing protein</fullName>
    </recommendedName>
</protein>
<sequence>MADNNVIRLRMNDTPVQRAWRGIKGCKNYSTPVPISQAVAECGADYSVRKDTLVRVSDDAIKAIKEGTDYTQFLDLQPKDIITSHMATVRDDSDITLGVVGSGYGVVQNAKAFEFIDIITSGRLGGDAPIIETAGVLGVGERMYVTARMPHNIKIGGNNNDIVEDYILFTNTHDGSGAVTVLFTPIRVICENTLNMALRECKNKLIFKHTSKVNERLDFSDEENLKKAKQVLGLHGLYKQNVEAYLNSLAQQSFTDAQIKETVAGVFLNDAQMKLLKMANMNIDTVEEISTRTKNQIQDLRDTIENGVGQEYWRGTKLWVYNGFTSFYNNNKTYKNGAEERFNSLVDGDAYKKTQKAFDLLIAA</sequence>
<accession>A0A8S5LA19</accession>
<dbReference type="InterPro" id="IPR017686">
    <property type="entry name" value="Phg/plasmid-like_prot"/>
</dbReference>
<evidence type="ECO:0000313" key="1">
    <source>
        <dbReference type="EMBL" id="DAD66729.1"/>
    </source>
</evidence>
<dbReference type="EMBL" id="BK014662">
    <property type="protein sequence ID" value="DAD66729.1"/>
    <property type="molecule type" value="Genomic_DNA"/>
</dbReference>
<reference evidence="1" key="1">
    <citation type="journal article" date="2021" name="Proc. Natl. Acad. Sci. U.S.A.">
        <title>A Catalog of Tens of Thousands of Viruses from Human Metagenomes Reveals Hidden Associations with Chronic Diseases.</title>
        <authorList>
            <person name="Tisza M.J."/>
            <person name="Buck C.B."/>
        </authorList>
    </citation>
    <scope>NUCLEOTIDE SEQUENCE</scope>
    <source>
        <strain evidence="1">CtPuP5</strain>
    </source>
</reference>
<organism evidence="1">
    <name type="scientific">Myoviridae sp. ctPuP5</name>
    <dbReference type="NCBI Taxonomy" id="2823543"/>
    <lineage>
        <taxon>Viruses</taxon>
        <taxon>Duplodnaviria</taxon>
        <taxon>Heunggongvirae</taxon>
        <taxon>Uroviricota</taxon>
        <taxon>Caudoviricetes</taxon>
    </lineage>
</organism>
<evidence type="ECO:0008006" key="2">
    <source>
        <dbReference type="Google" id="ProtNLM"/>
    </source>
</evidence>
<name>A0A8S5LA19_9CAUD</name>
<proteinExistence type="predicted"/>
<dbReference type="InterPro" id="IPR026325">
    <property type="entry name" value="DUF932"/>
</dbReference>
<dbReference type="Pfam" id="PF06067">
    <property type="entry name" value="DUF932"/>
    <property type="match status" value="1"/>
</dbReference>
<dbReference type="NCBIfam" id="TIGR03299">
    <property type="entry name" value="LGT_TIGR03299"/>
    <property type="match status" value="1"/>
</dbReference>